<evidence type="ECO:0000313" key="5">
    <source>
        <dbReference type="EMBL" id="RJF86912.1"/>
    </source>
</evidence>
<dbReference type="GO" id="GO:0003700">
    <property type="term" value="F:DNA-binding transcription factor activity"/>
    <property type="evidence" value="ECO:0007669"/>
    <property type="project" value="InterPro"/>
</dbReference>
<dbReference type="Pfam" id="PF12833">
    <property type="entry name" value="HTH_18"/>
    <property type="match status" value="1"/>
</dbReference>
<dbReference type="InterPro" id="IPR050204">
    <property type="entry name" value="AraC_XylS_family_regulators"/>
</dbReference>
<dbReference type="SUPFAM" id="SSF46689">
    <property type="entry name" value="Homeodomain-like"/>
    <property type="match status" value="2"/>
</dbReference>
<evidence type="ECO:0000256" key="3">
    <source>
        <dbReference type="ARBA" id="ARBA00023163"/>
    </source>
</evidence>
<sequence>MRDEGALLCLWPQRLMFIGRLGVLPPHQHPISVCLVALRRPIRVGAAGEERACRTAIVPAGLSHSLDVGGEPVAVIYNDPDRPFYRRLSPLRKNSLVSLAPAVEGAFIDAAQNLYASRQAGGGLRFDGFEAAAAQALGVEPRPLPPDARVARVISSIRADIDHNHSIEELAGKVGLSPGRLQHLFVQEIGVPLRTFRIWIRFRHAVEGVAGGASITAAALDAGFSNSSHFSHAFKATFGVTAASLFKGAARPSVVSVAA</sequence>
<keyword evidence="6" id="KW-1185">Reference proteome</keyword>
<comment type="caution">
    <text evidence="5">The sequence shown here is derived from an EMBL/GenBank/DDBJ whole genome shotgun (WGS) entry which is preliminary data.</text>
</comment>
<keyword evidence="3" id="KW-0804">Transcription</keyword>
<gene>
    <name evidence="5" type="ORF">D3874_07670</name>
</gene>
<feature type="domain" description="HTH araC/xylS-type" evidence="4">
    <location>
        <begin position="151"/>
        <end position="248"/>
    </location>
</feature>
<dbReference type="Gene3D" id="1.10.10.60">
    <property type="entry name" value="Homeodomain-like"/>
    <property type="match status" value="1"/>
</dbReference>
<reference evidence="5 6" key="1">
    <citation type="submission" date="2018-09" db="EMBL/GenBank/DDBJ databases">
        <authorList>
            <person name="Zhu H."/>
        </authorList>
    </citation>
    <scope>NUCLEOTIDE SEQUENCE [LARGE SCALE GENOMIC DNA]</scope>
    <source>
        <strain evidence="5 6">K1W22B-8</strain>
    </source>
</reference>
<dbReference type="PROSITE" id="PS01124">
    <property type="entry name" value="HTH_ARAC_FAMILY_2"/>
    <property type="match status" value="1"/>
</dbReference>
<protein>
    <submittedName>
        <fullName evidence="5">AraC family transcriptional regulator</fullName>
    </submittedName>
</protein>
<dbReference type="PANTHER" id="PTHR46796">
    <property type="entry name" value="HTH-TYPE TRANSCRIPTIONAL ACTIVATOR RHAS-RELATED"/>
    <property type="match status" value="1"/>
</dbReference>
<name>A0A418WA71_9PROT</name>
<keyword evidence="2" id="KW-0238">DNA-binding</keyword>
<evidence type="ECO:0000256" key="2">
    <source>
        <dbReference type="ARBA" id="ARBA00023125"/>
    </source>
</evidence>
<evidence type="ECO:0000259" key="4">
    <source>
        <dbReference type="PROSITE" id="PS01124"/>
    </source>
</evidence>
<dbReference type="PANTHER" id="PTHR46796:SF15">
    <property type="entry name" value="BLL1074 PROTEIN"/>
    <property type="match status" value="1"/>
</dbReference>
<dbReference type="InterPro" id="IPR018060">
    <property type="entry name" value="HTH_AraC"/>
</dbReference>
<proteinExistence type="predicted"/>
<organism evidence="5 6">
    <name type="scientific">Oleomonas cavernae</name>
    <dbReference type="NCBI Taxonomy" id="2320859"/>
    <lineage>
        <taxon>Bacteria</taxon>
        <taxon>Pseudomonadati</taxon>
        <taxon>Pseudomonadota</taxon>
        <taxon>Alphaproteobacteria</taxon>
        <taxon>Acetobacterales</taxon>
        <taxon>Acetobacteraceae</taxon>
        <taxon>Oleomonas</taxon>
    </lineage>
</organism>
<dbReference type="InterPro" id="IPR009057">
    <property type="entry name" value="Homeodomain-like_sf"/>
</dbReference>
<evidence type="ECO:0000313" key="6">
    <source>
        <dbReference type="Proteomes" id="UP000284605"/>
    </source>
</evidence>
<evidence type="ECO:0000256" key="1">
    <source>
        <dbReference type="ARBA" id="ARBA00023015"/>
    </source>
</evidence>
<dbReference type="AlphaFoldDB" id="A0A418WA71"/>
<dbReference type="GO" id="GO:0043565">
    <property type="term" value="F:sequence-specific DNA binding"/>
    <property type="evidence" value="ECO:0007669"/>
    <property type="project" value="InterPro"/>
</dbReference>
<dbReference type="SMART" id="SM00342">
    <property type="entry name" value="HTH_ARAC"/>
    <property type="match status" value="1"/>
</dbReference>
<keyword evidence="1" id="KW-0805">Transcription regulation</keyword>
<accession>A0A418WA71</accession>
<dbReference type="Proteomes" id="UP000284605">
    <property type="component" value="Unassembled WGS sequence"/>
</dbReference>
<dbReference type="EMBL" id="QYUK01000011">
    <property type="protein sequence ID" value="RJF86912.1"/>
    <property type="molecule type" value="Genomic_DNA"/>
</dbReference>